<name>A0A5E7JN99_PSEFL</name>
<dbReference type="AlphaFoldDB" id="A0A5E7JN99"/>
<accession>A0A5E7JN99</accession>
<protein>
    <recommendedName>
        <fullName evidence="4">DUF4946 domain-containing protein</fullName>
    </recommendedName>
</protein>
<dbReference type="OrthoDB" id="7014251at2"/>
<feature type="chain" id="PRO_5022939214" description="DUF4946 domain-containing protein" evidence="1">
    <location>
        <begin position="24"/>
        <end position="174"/>
    </location>
</feature>
<sequence precursor="true">MVRFCHSMFIMLGILSAIASAHAQVPQVTWPSGWEVEALAQDDAGAKVSRQRAVKNDQSGTPVMVMELTITQVESGHQVNVQGVLLEMRKAVQKDFFQSGYQSVCNKVHPTTLSRLSALETTCTITQNGRHVLSQTLVGAVDADNAYVLSYAGQAEAYKESQEEIEAVRNSLKL</sequence>
<proteinExistence type="predicted"/>
<dbReference type="InterPro" id="IPR032543">
    <property type="entry name" value="DUF4946"/>
</dbReference>
<dbReference type="EMBL" id="CABVIH010000010">
    <property type="protein sequence ID" value="VVO90165.1"/>
    <property type="molecule type" value="Genomic_DNA"/>
</dbReference>
<dbReference type="Proteomes" id="UP000375525">
    <property type="component" value="Unassembled WGS sequence"/>
</dbReference>
<organism evidence="2 3">
    <name type="scientific">Pseudomonas fluorescens</name>
    <dbReference type="NCBI Taxonomy" id="294"/>
    <lineage>
        <taxon>Bacteria</taxon>
        <taxon>Pseudomonadati</taxon>
        <taxon>Pseudomonadota</taxon>
        <taxon>Gammaproteobacteria</taxon>
        <taxon>Pseudomonadales</taxon>
        <taxon>Pseudomonadaceae</taxon>
        <taxon>Pseudomonas</taxon>
    </lineage>
</organism>
<gene>
    <name evidence="2" type="ORF">PS880_02259</name>
</gene>
<evidence type="ECO:0000256" key="1">
    <source>
        <dbReference type="SAM" id="SignalP"/>
    </source>
</evidence>
<evidence type="ECO:0000313" key="3">
    <source>
        <dbReference type="Proteomes" id="UP000375525"/>
    </source>
</evidence>
<dbReference type="RefSeq" id="WP_150779780.1">
    <property type="nucleotide sequence ID" value="NZ_CABVIH010000010.1"/>
</dbReference>
<dbReference type="Pfam" id="PF16304">
    <property type="entry name" value="DUF4946"/>
    <property type="match status" value="1"/>
</dbReference>
<evidence type="ECO:0008006" key="4">
    <source>
        <dbReference type="Google" id="ProtNLM"/>
    </source>
</evidence>
<dbReference type="Gene3D" id="3.40.1000.10">
    <property type="entry name" value="Mog1/PsbP, alpha/beta/alpha sandwich"/>
    <property type="match status" value="1"/>
</dbReference>
<keyword evidence="1" id="KW-0732">Signal</keyword>
<reference evidence="2 3" key="1">
    <citation type="submission" date="2019-09" db="EMBL/GenBank/DDBJ databases">
        <authorList>
            <person name="Chandra G."/>
            <person name="Truman W A."/>
        </authorList>
    </citation>
    <scope>NUCLEOTIDE SEQUENCE [LARGE SCALE GENOMIC DNA]</scope>
    <source>
        <strain evidence="2">PS880</strain>
    </source>
</reference>
<feature type="signal peptide" evidence="1">
    <location>
        <begin position="1"/>
        <end position="23"/>
    </location>
</feature>
<evidence type="ECO:0000313" key="2">
    <source>
        <dbReference type="EMBL" id="VVO90165.1"/>
    </source>
</evidence>